<evidence type="ECO:0000313" key="2">
    <source>
        <dbReference type="EMBL" id="THV02173.1"/>
    </source>
</evidence>
<dbReference type="Gene3D" id="2.30.60.10">
    <property type="entry name" value="Cyanovirin-N"/>
    <property type="match status" value="1"/>
</dbReference>
<dbReference type="SUPFAM" id="SSF51322">
    <property type="entry name" value="Cyanovirin-N"/>
    <property type="match status" value="1"/>
</dbReference>
<evidence type="ECO:0000313" key="3">
    <source>
        <dbReference type="Proteomes" id="UP000297245"/>
    </source>
</evidence>
<evidence type="ECO:0008006" key="4">
    <source>
        <dbReference type="Google" id="ProtNLM"/>
    </source>
</evidence>
<organism evidence="2 3">
    <name type="scientific">Dendrothele bispora (strain CBS 962.96)</name>
    <dbReference type="NCBI Taxonomy" id="1314807"/>
    <lineage>
        <taxon>Eukaryota</taxon>
        <taxon>Fungi</taxon>
        <taxon>Dikarya</taxon>
        <taxon>Basidiomycota</taxon>
        <taxon>Agaricomycotina</taxon>
        <taxon>Agaricomycetes</taxon>
        <taxon>Agaricomycetidae</taxon>
        <taxon>Agaricales</taxon>
        <taxon>Agaricales incertae sedis</taxon>
        <taxon>Dendrothele</taxon>
    </lineage>
</organism>
<keyword evidence="1" id="KW-0732">Signal</keyword>
<reference evidence="2 3" key="1">
    <citation type="journal article" date="2019" name="Nat. Ecol. Evol.">
        <title>Megaphylogeny resolves global patterns of mushroom evolution.</title>
        <authorList>
            <person name="Varga T."/>
            <person name="Krizsan K."/>
            <person name="Foldi C."/>
            <person name="Dima B."/>
            <person name="Sanchez-Garcia M."/>
            <person name="Sanchez-Ramirez S."/>
            <person name="Szollosi G.J."/>
            <person name="Szarkandi J.G."/>
            <person name="Papp V."/>
            <person name="Albert L."/>
            <person name="Andreopoulos W."/>
            <person name="Angelini C."/>
            <person name="Antonin V."/>
            <person name="Barry K.W."/>
            <person name="Bougher N.L."/>
            <person name="Buchanan P."/>
            <person name="Buyck B."/>
            <person name="Bense V."/>
            <person name="Catcheside P."/>
            <person name="Chovatia M."/>
            <person name="Cooper J."/>
            <person name="Damon W."/>
            <person name="Desjardin D."/>
            <person name="Finy P."/>
            <person name="Geml J."/>
            <person name="Haridas S."/>
            <person name="Hughes K."/>
            <person name="Justo A."/>
            <person name="Karasinski D."/>
            <person name="Kautmanova I."/>
            <person name="Kiss B."/>
            <person name="Kocsube S."/>
            <person name="Kotiranta H."/>
            <person name="LaButti K.M."/>
            <person name="Lechner B.E."/>
            <person name="Liimatainen K."/>
            <person name="Lipzen A."/>
            <person name="Lukacs Z."/>
            <person name="Mihaltcheva S."/>
            <person name="Morgado L.N."/>
            <person name="Niskanen T."/>
            <person name="Noordeloos M.E."/>
            <person name="Ohm R.A."/>
            <person name="Ortiz-Santana B."/>
            <person name="Ovrebo C."/>
            <person name="Racz N."/>
            <person name="Riley R."/>
            <person name="Savchenko A."/>
            <person name="Shiryaev A."/>
            <person name="Soop K."/>
            <person name="Spirin V."/>
            <person name="Szebenyi C."/>
            <person name="Tomsovsky M."/>
            <person name="Tulloss R.E."/>
            <person name="Uehling J."/>
            <person name="Grigoriev I.V."/>
            <person name="Vagvolgyi C."/>
            <person name="Papp T."/>
            <person name="Martin F.M."/>
            <person name="Miettinen O."/>
            <person name="Hibbett D.S."/>
            <person name="Nagy L.G."/>
        </authorList>
    </citation>
    <scope>NUCLEOTIDE SEQUENCE [LARGE SCALE GENOMIC DNA]</scope>
    <source>
        <strain evidence="2 3">CBS 962.96</strain>
    </source>
</reference>
<protein>
    <recommendedName>
        <fullName evidence="4">Cyanovirin-N domain-containing protein</fullName>
    </recommendedName>
</protein>
<name>A0A4S8MHL2_DENBC</name>
<sequence>MNGILKSFTLSALLTLLLLSQFVSALTNAERFARGLPPNPPVRRGSRVARLVSVPSSVPISTCTEITLTGLTIGANCPNKVVSASINDVVKNVRGQLKCQQNGGAIAGGCSGCSLSETSLTCNCLDSTASVTTTHIDINSCLLSLILGGQLLR</sequence>
<dbReference type="AlphaFoldDB" id="A0A4S8MHL2"/>
<dbReference type="OrthoDB" id="4584900at2759"/>
<feature type="signal peptide" evidence="1">
    <location>
        <begin position="1"/>
        <end position="25"/>
    </location>
</feature>
<proteinExistence type="predicted"/>
<dbReference type="InterPro" id="IPR036673">
    <property type="entry name" value="Cyanovirin-N_sf"/>
</dbReference>
<dbReference type="EMBL" id="ML179079">
    <property type="protein sequence ID" value="THV02173.1"/>
    <property type="molecule type" value="Genomic_DNA"/>
</dbReference>
<feature type="chain" id="PRO_5020957012" description="Cyanovirin-N domain-containing protein" evidence="1">
    <location>
        <begin position="26"/>
        <end position="153"/>
    </location>
</feature>
<accession>A0A4S8MHL2</accession>
<gene>
    <name evidence="2" type="ORF">K435DRAFT_836536</name>
</gene>
<evidence type="ECO:0000256" key="1">
    <source>
        <dbReference type="SAM" id="SignalP"/>
    </source>
</evidence>
<dbReference type="Proteomes" id="UP000297245">
    <property type="component" value="Unassembled WGS sequence"/>
</dbReference>
<keyword evidence="3" id="KW-1185">Reference proteome</keyword>